<dbReference type="RefSeq" id="WP_105061624.1">
    <property type="nucleotide sequence ID" value="NZ_MSCJ01000003.1"/>
</dbReference>
<evidence type="ECO:0000256" key="9">
    <source>
        <dbReference type="ARBA" id="ARBA00022737"/>
    </source>
</evidence>
<protein>
    <recommendedName>
        <fullName evidence="6 10">Riboflavin synthase</fullName>
        <ecNumber evidence="5 10">2.5.1.9</ecNumber>
    </recommendedName>
</protein>
<evidence type="ECO:0000259" key="12">
    <source>
        <dbReference type="PROSITE" id="PS51177"/>
    </source>
</evidence>
<dbReference type="CDD" id="cd00402">
    <property type="entry name" value="Riboflavin_synthase_like"/>
    <property type="match status" value="1"/>
</dbReference>
<evidence type="ECO:0000256" key="8">
    <source>
        <dbReference type="ARBA" id="ARBA00022679"/>
    </source>
</evidence>
<reference evidence="13 14" key="1">
    <citation type="submission" date="2016-12" db="EMBL/GenBank/DDBJ databases">
        <title>Diversity of luminous bacteria.</title>
        <authorList>
            <person name="Yoshizawa S."/>
            <person name="Kogure K."/>
        </authorList>
    </citation>
    <scope>NUCLEOTIDE SEQUENCE [LARGE SCALE GENOMIC DNA]</scope>
    <source>
        <strain evidence="13 14">LC1-200</strain>
    </source>
</reference>
<feature type="domain" description="Lumazine-binding" evidence="12">
    <location>
        <begin position="1"/>
        <end position="97"/>
    </location>
</feature>
<comment type="caution">
    <text evidence="13">The sequence shown here is derived from an EMBL/GenBank/DDBJ whole genome shotgun (WGS) entry which is preliminary data.</text>
</comment>
<evidence type="ECO:0000313" key="13">
    <source>
        <dbReference type="EMBL" id="PQJ61754.1"/>
    </source>
</evidence>
<dbReference type="InterPro" id="IPR023366">
    <property type="entry name" value="ATP_synth_asu-like_sf"/>
</dbReference>
<evidence type="ECO:0000256" key="7">
    <source>
        <dbReference type="ARBA" id="ARBA00022619"/>
    </source>
</evidence>
<keyword evidence="8" id="KW-0808">Transferase</keyword>
<organism evidence="13 14">
    <name type="scientific">Photobacterium angustum</name>
    <dbReference type="NCBI Taxonomy" id="661"/>
    <lineage>
        <taxon>Bacteria</taxon>
        <taxon>Pseudomonadati</taxon>
        <taxon>Pseudomonadota</taxon>
        <taxon>Gammaproteobacteria</taxon>
        <taxon>Vibrionales</taxon>
        <taxon>Vibrionaceae</taxon>
        <taxon>Photobacterium</taxon>
    </lineage>
</organism>
<dbReference type="AlphaFoldDB" id="A0A2S7VHV5"/>
<feature type="repeat" description="Lumazine-binding" evidence="11">
    <location>
        <begin position="1"/>
        <end position="97"/>
    </location>
</feature>
<dbReference type="NCBIfam" id="TIGR00187">
    <property type="entry name" value="ribE"/>
    <property type="match status" value="1"/>
</dbReference>
<feature type="domain" description="Lumazine-binding" evidence="12">
    <location>
        <begin position="98"/>
        <end position="194"/>
    </location>
</feature>
<dbReference type="EC" id="2.5.1.9" evidence="5 10"/>
<dbReference type="InterPro" id="IPR001783">
    <property type="entry name" value="Lumazine-bd"/>
</dbReference>
<proteinExistence type="predicted"/>
<gene>
    <name evidence="13" type="ORF">BTO08_15815</name>
</gene>
<keyword evidence="7" id="KW-0686">Riboflavin biosynthesis</keyword>
<evidence type="ECO:0000256" key="5">
    <source>
        <dbReference type="ARBA" id="ARBA00012827"/>
    </source>
</evidence>
<evidence type="ECO:0000256" key="4">
    <source>
        <dbReference type="ARBA" id="ARBA00011233"/>
    </source>
</evidence>
<dbReference type="Pfam" id="PF00677">
    <property type="entry name" value="Lum_binding"/>
    <property type="match status" value="2"/>
</dbReference>
<dbReference type="GO" id="GO:0004746">
    <property type="term" value="F:riboflavin synthase activity"/>
    <property type="evidence" value="ECO:0007669"/>
    <property type="project" value="UniProtKB-UniRule"/>
</dbReference>
<dbReference type="PIRSF" id="PIRSF000498">
    <property type="entry name" value="Riboflavin_syn_A"/>
    <property type="match status" value="1"/>
</dbReference>
<dbReference type="GO" id="GO:0009231">
    <property type="term" value="P:riboflavin biosynthetic process"/>
    <property type="evidence" value="ECO:0007669"/>
    <property type="project" value="UniProtKB-KW"/>
</dbReference>
<dbReference type="PANTHER" id="PTHR21098">
    <property type="entry name" value="RIBOFLAVIN SYNTHASE ALPHA CHAIN"/>
    <property type="match status" value="1"/>
</dbReference>
<comment type="function">
    <text evidence="2">Catalyzes the dismutation of two molecules of 6,7-dimethyl-8-ribityllumazine, resulting in the formation of riboflavin and 5-amino-6-(D-ribitylamino)uracil.</text>
</comment>
<dbReference type="SUPFAM" id="SSF63380">
    <property type="entry name" value="Riboflavin synthase domain-like"/>
    <property type="match status" value="2"/>
</dbReference>
<dbReference type="NCBIfam" id="NF006767">
    <property type="entry name" value="PRK09289.1"/>
    <property type="match status" value="1"/>
</dbReference>
<dbReference type="Gene3D" id="2.40.30.20">
    <property type="match status" value="2"/>
</dbReference>
<dbReference type="Proteomes" id="UP000238730">
    <property type="component" value="Unassembled WGS sequence"/>
</dbReference>
<evidence type="ECO:0000256" key="11">
    <source>
        <dbReference type="PROSITE-ProRule" id="PRU00524"/>
    </source>
</evidence>
<dbReference type="PANTHER" id="PTHR21098:SF12">
    <property type="entry name" value="RIBOFLAVIN SYNTHASE"/>
    <property type="match status" value="1"/>
</dbReference>
<evidence type="ECO:0000256" key="2">
    <source>
        <dbReference type="ARBA" id="ARBA00002803"/>
    </source>
</evidence>
<evidence type="ECO:0000256" key="1">
    <source>
        <dbReference type="ARBA" id="ARBA00000968"/>
    </source>
</evidence>
<dbReference type="PROSITE" id="PS51177">
    <property type="entry name" value="LUMAZINE_BIND"/>
    <property type="match status" value="2"/>
</dbReference>
<dbReference type="OrthoDB" id="9788537at2"/>
<comment type="subunit">
    <text evidence="4">Homotrimer.</text>
</comment>
<dbReference type="FunFam" id="2.40.30.20:FF:000004">
    <property type="entry name" value="Riboflavin synthase, alpha subunit"/>
    <property type="match status" value="1"/>
</dbReference>
<dbReference type="FunFam" id="2.40.30.20:FF:000003">
    <property type="entry name" value="Riboflavin synthase, alpha subunit"/>
    <property type="match status" value="1"/>
</dbReference>
<evidence type="ECO:0000313" key="14">
    <source>
        <dbReference type="Proteomes" id="UP000238730"/>
    </source>
</evidence>
<dbReference type="EMBL" id="MSCJ01000003">
    <property type="protein sequence ID" value="PQJ61754.1"/>
    <property type="molecule type" value="Genomic_DNA"/>
</dbReference>
<evidence type="ECO:0000256" key="6">
    <source>
        <dbReference type="ARBA" id="ARBA00013950"/>
    </source>
</evidence>
<evidence type="ECO:0000256" key="3">
    <source>
        <dbReference type="ARBA" id="ARBA00004887"/>
    </source>
</evidence>
<keyword evidence="9" id="KW-0677">Repeat</keyword>
<sequence>MFTGIIEAIGNISAIIRNNDDISMVINTNKLDISDVKLGDSIASNGVCLTVSKLMPTGFVADLSKETLKRTTFHSYHVGQNINLEKAMLPTTRLDGHIVSGHVDGIGDIIELKRKGSAIEVWITVPIHLKKFVAEKGSICIDGTSLTINAVYQNVIKLTIIPHTLTNTTLANATIGQKVNIEADMVARYLERLVSIDKQESKKSTNVSMSLLKKHGFIV</sequence>
<name>A0A2S7VHV5_PHOAN</name>
<accession>A0A2S7VHV5</accession>
<comment type="catalytic activity">
    <reaction evidence="1">
        <text>2 6,7-dimethyl-8-(1-D-ribityl)lumazine + H(+) = 5-amino-6-(D-ribitylamino)uracil + riboflavin</text>
        <dbReference type="Rhea" id="RHEA:20772"/>
        <dbReference type="ChEBI" id="CHEBI:15378"/>
        <dbReference type="ChEBI" id="CHEBI:15934"/>
        <dbReference type="ChEBI" id="CHEBI:57986"/>
        <dbReference type="ChEBI" id="CHEBI:58201"/>
        <dbReference type="EC" id="2.5.1.9"/>
    </reaction>
</comment>
<comment type="pathway">
    <text evidence="3">Cofactor biosynthesis; riboflavin biosynthesis; riboflavin from 2-hydroxy-3-oxobutyl phosphate and 5-amino-6-(D-ribitylamino)uracil: step 2/2.</text>
</comment>
<feature type="repeat" description="Lumazine-binding" evidence="11">
    <location>
        <begin position="98"/>
        <end position="194"/>
    </location>
</feature>
<dbReference type="InterPro" id="IPR017938">
    <property type="entry name" value="Riboflavin_synthase-like_b-brl"/>
</dbReference>
<evidence type="ECO:0000256" key="10">
    <source>
        <dbReference type="NCBIfam" id="TIGR00187"/>
    </source>
</evidence>
<dbReference type="InterPro" id="IPR026017">
    <property type="entry name" value="Lumazine-bd_dom"/>
</dbReference>